<dbReference type="InterPro" id="IPR011990">
    <property type="entry name" value="TPR-like_helical_dom_sf"/>
</dbReference>
<protein>
    <recommendedName>
        <fullName evidence="4">Tetratricopeptide repeat protein</fullName>
    </recommendedName>
</protein>
<dbReference type="Proteomes" id="UP000635726">
    <property type="component" value="Unassembled WGS sequence"/>
</dbReference>
<sequence length="138" mass="15401">MNYAASLAVVVILTFFFPLAVKVGLWYDVPRSLVNTTLGTLVMFVTATLVIRSQVGRHRRAAEQLDLARAQVGADPQNPRAYFLGGEHLATLLLRLGRRREAAEVIDRYARLGGARESEIVSLREQLLQAERRQKRGG</sequence>
<organism evidence="2 3">
    <name type="scientific">Deinococcus aquiradiocola</name>
    <dbReference type="NCBI Taxonomy" id="393059"/>
    <lineage>
        <taxon>Bacteria</taxon>
        <taxon>Thermotogati</taxon>
        <taxon>Deinococcota</taxon>
        <taxon>Deinococci</taxon>
        <taxon>Deinococcales</taxon>
        <taxon>Deinococcaceae</taxon>
        <taxon>Deinococcus</taxon>
    </lineage>
</organism>
<accession>A0A917PPI3</accession>
<dbReference type="RefSeq" id="WP_188964343.1">
    <property type="nucleotide sequence ID" value="NZ_BMOE01000015.1"/>
</dbReference>
<feature type="transmembrane region" description="Helical" evidence="1">
    <location>
        <begin position="33"/>
        <end position="51"/>
    </location>
</feature>
<keyword evidence="1" id="KW-0812">Transmembrane</keyword>
<name>A0A917PPI3_9DEIO</name>
<gene>
    <name evidence="2" type="ORF">GCM10008939_32310</name>
</gene>
<dbReference type="SUPFAM" id="SSF48452">
    <property type="entry name" value="TPR-like"/>
    <property type="match status" value="1"/>
</dbReference>
<keyword evidence="1" id="KW-0472">Membrane</keyword>
<evidence type="ECO:0008006" key="4">
    <source>
        <dbReference type="Google" id="ProtNLM"/>
    </source>
</evidence>
<comment type="caution">
    <text evidence="2">The sequence shown here is derived from an EMBL/GenBank/DDBJ whole genome shotgun (WGS) entry which is preliminary data.</text>
</comment>
<reference evidence="2" key="1">
    <citation type="journal article" date="2014" name="Int. J. Syst. Evol. Microbiol.">
        <title>Complete genome sequence of Corynebacterium casei LMG S-19264T (=DSM 44701T), isolated from a smear-ripened cheese.</title>
        <authorList>
            <consortium name="US DOE Joint Genome Institute (JGI-PGF)"/>
            <person name="Walter F."/>
            <person name="Albersmeier A."/>
            <person name="Kalinowski J."/>
            <person name="Ruckert C."/>
        </authorList>
    </citation>
    <scope>NUCLEOTIDE SEQUENCE</scope>
    <source>
        <strain evidence="2">JCM 14371</strain>
    </source>
</reference>
<evidence type="ECO:0000256" key="1">
    <source>
        <dbReference type="SAM" id="Phobius"/>
    </source>
</evidence>
<proteinExistence type="predicted"/>
<feature type="transmembrane region" description="Helical" evidence="1">
    <location>
        <begin position="7"/>
        <end position="27"/>
    </location>
</feature>
<keyword evidence="3" id="KW-1185">Reference proteome</keyword>
<dbReference type="EMBL" id="BMOE01000015">
    <property type="protein sequence ID" value="GGJ86007.1"/>
    <property type="molecule type" value="Genomic_DNA"/>
</dbReference>
<evidence type="ECO:0000313" key="2">
    <source>
        <dbReference type="EMBL" id="GGJ86007.1"/>
    </source>
</evidence>
<evidence type="ECO:0000313" key="3">
    <source>
        <dbReference type="Proteomes" id="UP000635726"/>
    </source>
</evidence>
<dbReference type="Gene3D" id="1.25.40.10">
    <property type="entry name" value="Tetratricopeptide repeat domain"/>
    <property type="match status" value="1"/>
</dbReference>
<keyword evidence="1" id="KW-1133">Transmembrane helix</keyword>
<dbReference type="AlphaFoldDB" id="A0A917PPI3"/>
<reference evidence="2" key="2">
    <citation type="submission" date="2020-09" db="EMBL/GenBank/DDBJ databases">
        <authorList>
            <person name="Sun Q."/>
            <person name="Ohkuma M."/>
        </authorList>
    </citation>
    <scope>NUCLEOTIDE SEQUENCE</scope>
    <source>
        <strain evidence="2">JCM 14371</strain>
    </source>
</reference>